<dbReference type="GeneID" id="25736998"/>
<accession>A0A0D2MTP5</accession>
<organism evidence="1 2">
    <name type="scientific">Monoraphidium neglectum</name>
    <dbReference type="NCBI Taxonomy" id="145388"/>
    <lineage>
        <taxon>Eukaryota</taxon>
        <taxon>Viridiplantae</taxon>
        <taxon>Chlorophyta</taxon>
        <taxon>core chlorophytes</taxon>
        <taxon>Chlorophyceae</taxon>
        <taxon>CS clade</taxon>
        <taxon>Sphaeropleales</taxon>
        <taxon>Selenastraceae</taxon>
        <taxon>Monoraphidium</taxon>
    </lineage>
</organism>
<keyword evidence="2" id="KW-1185">Reference proteome</keyword>
<name>A0A0D2MTP5_9CHLO</name>
<dbReference type="EMBL" id="KK100773">
    <property type="protein sequence ID" value="KIZ03842.1"/>
    <property type="molecule type" value="Genomic_DNA"/>
</dbReference>
<proteinExistence type="predicted"/>
<reference evidence="1 2" key="1">
    <citation type="journal article" date="2013" name="BMC Genomics">
        <title>Reconstruction of the lipid metabolism for the microalga Monoraphidium neglectum from its genome sequence reveals characteristics suitable for biofuel production.</title>
        <authorList>
            <person name="Bogen C."/>
            <person name="Al-Dilaimi A."/>
            <person name="Albersmeier A."/>
            <person name="Wichmann J."/>
            <person name="Grundmann M."/>
            <person name="Rupp O."/>
            <person name="Lauersen K.J."/>
            <person name="Blifernez-Klassen O."/>
            <person name="Kalinowski J."/>
            <person name="Goesmann A."/>
            <person name="Mussgnug J.H."/>
            <person name="Kruse O."/>
        </authorList>
    </citation>
    <scope>NUCLEOTIDE SEQUENCE [LARGE SCALE GENOMIC DNA]</scope>
    <source>
        <strain evidence="1 2">SAG 48.87</strain>
    </source>
</reference>
<dbReference type="OrthoDB" id="119121at2759"/>
<evidence type="ECO:0000313" key="2">
    <source>
        <dbReference type="Proteomes" id="UP000054498"/>
    </source>
</evidence>
<sequence>MRVLTARQLPRAAAEAIRSECERWTQKLRGTRATPLAFWYVNEAQFSTVQGERMRFSLAASSNASGRSCGACSGISSYGPGGVQQNALDEAAARRQ</sequence>
<dbReference type="KEGG" id="mng:MNEG_4120"/>
<dbReference type="Proteomes" id="UP000054498">
    <property type="component" value="Unassembled WGS sequence"/>
</dbReference>
<protein>
    <submittedName>
        <fullName evidence="1">Uncharacterized protein</fullName>
    </submittedName>
</protein>
<dbReference type="AlphaFoldDB" id="A0A0D2MTP5"/>
<dbReference type="RefSeq" id="XP_013902861.1">
    <property type="nucleotide sequence ID" value="XM_014047407.1"/>
</dbReference>
<gene>
    <name evidence="1" type="ORF">MNEG_4120</name>
</gene>
<evidence type="ECO:0000313" key="1">
    <source>
        <dbReference type="EMBL" id="KIZ03842.1"/>
    </source>
</evidence>